<dbReference type="Proteomes" id="UP000642910">
    <property type="component" value="Unassembled WGS sequence"/>
</dbReference>
<keyword evidence="3" id="KW-1185">Reference proteome</keyword>
<evidence type="ECO:0000313" key="3">
    <source>
        <dbReference type="Proteomes" id="UP000642910"/>
    </source>
</evidence>
<keyword evidence="1" id="KW-1133">Transmembrane helix</keyword>
<sequence length="206" mass="22393">MAPIFVLFAPIVGALCSNLVPGTAVPLGFWRGLVVQCALIAAPLAATWWGPVRWRDLLFRRAGARASLGLGIAYSAVYLLLLFAAQRAGLHVSHFNLARRTLGLPVVLALYVPLWGFLEALWMAYVYAYLDLGALRRPHPSLPGLALGGAWFGALHAAAQVVAYHVPWGRAWPDVAIGALFCITQSITKWSRNAWGAALFWTVSNF</sequence>
<evidence type="ECO:0000256" key="1">
    <source>
        <dbReference type="SAM" id="Phobius"/>
    </source>
</evidence>
<reference evidence="2 3" key="1">
    <citation type="submission" date="2020-11" db="EMBL/GenBank/DDBJ databases">
        <title>Genomic insight of Alicyclobacillus mali FL 18 reveals a new arsenic-resistant strain, with potential in environmental biotechnology.</title>
        <authorList>
            <person name="Fiorentino G."/>
            <person name="Gallo G."/>
            <person name="Aulitto M."/>
        </authorList>
    </citation>
    <scope>NUCLEOTIDE SEQUENCE [LARGE SCALE GENOMIC DNA]</scope>
    <source>
        <strain evidence="2 3">FL 18</strain>
    </source>
</reference>
<keyword evidence="1" id="KW-0812">Transmembrane</keyword>
<dbReference type="EMBL" id="JADPKZ010000039">
    <property type="protein sequence ID" value="MBF8377809.1"/>
    <property type="molecule type" value="Genomic_DNA"/>
</dbReference>
<gene>
    <name evidence="2" type="ORF">IW967_08005</name>
</gene>
<keyword evidence="1" id="KW-0472">Membrane</keyword>
<proteinExistence type="predicted"/>
<dbReference type="RefSeq" id="WP_195867556.1">
    <property type="nucleotide sequence ID" value="NZ_JADPKZ010000039.1"/>
</dbReference>
<name>A0ABS0F3D8_9BACL</name>
<feature type="transmembrane region" description="Helical" evidence="1">
    <location>
        <begin position="104"/>
        <end position="130"/>
    </location>
</feature>
<feature type="transmembrane region" description="Helical" evidence="1">
    <location>
        <begin position="62"/>
        <end position="84"/>
    </location>
</feature>
<evidence type="ECO:0000313" key="2">
    <source>
        <dbReference type="EMBL" id="MBF8377809.1"/>
    </source>
</evidence>
<protein>
    <recommendedName>
        <fullName evidence="4">CAAX protease self-immunity</fullName>
    </recommendedName>
</protein>
<accession>A0ABS0F3D8</accession>
<comment type="caution">
    <text evidence="2">The sequence shown here is derived from an EMBL/GenBank/DDBJ whole genome shotgun (WGS) entry which is preliminary data.</text>
</comment>
<feature type="transmembrane region" description="Helical" evidence="1">
    <location>
        <begin position="29"/>
        <end position="50"/>
    </location>
</feature>
<evidence type="ECO:0008006" key="4">
    <source>
        <dbReference type="Google" id="ProtNLM"/>
    </source>
</evidence>
<organism evidence="2 3">
    <name type="scientific">Alicyclobacillus mali</name>
    <name type="common">ex Roth et al. 2021</name>
    <dbReference type="NCBI Taxonomy" id="1123961"/>
    <lineage>
        <taxon>Bacteria</taxon>
        <taxon>Bacillati</taxon>
        <taxon>Bacillota</taxon>
        <taxon>Bacilli</taxon>
        <taxon>Bacillales</taxon>
        <taxon>Alicyclobacillaceae</taxon>
        <taxon>Alicyclobacillus</taxon>
    </lineage>
</organism>
<feature type="transmembrane region" description="Helical" evidence="1">
    <location>
        <begin position="142"/>
        <end position="163"/>
    </location>
</feature>